<dbReference type="InterPro" id="IPR035965">
    <property type="entry name" value="PAS-like_dom_sf"/>
</dbReference>
<dbReference type="GeneID" id="78477713"/>
<feature type="domain" description="HTH LytTR-type" evidence="1">
    <location>
        <begin position="9"/>
        <end position="98"/>
    </location>
</feature>
<dbReference type="EMBL" id="CP011391">
    <property type="protein sequence ID" value="AMK54056.1"/>
    <property type="molecule type" value="Genomic_DNA"/>
</dbReference>
<dbReference type="Gene3D" id="2.40.50.1020">
    <property type="entry name" value="LytTr DNA-binding domain"/>
    <property type="match status" value="1"/>
</dbReference>
<evidence type="ECO:0000313" key="3">
    <source>
        <dbReference type="Proteomes" id="UP000069771"/>
    </source>
</evidence>
<dbReference type="STRING" id="1702221.AALO17_09220"/>
<dbReference type="OrthoDB" id="1655100at2"/>
<accession>A0A140DTS9</accession>
<dbReference type="SMART" id="SM00850">
    <property type="entry name" value="LytTR"/>
    <property type="match status" value="1"/>
</dbReference>
<dbReference type="KEGG" id="fro:AALO17_09220"/>
<dbReference type="Proteomes" id="UP000069771">
    <property type="component" value="Chromosome"/>
</dbReference>
<name>A0A140DTS9_9FIRM</name>
<dbReference type="CDD" id="cd00130">
    <property type="entry name" value="PAS"/>
    <property type="match status" value="1"/>
</dbReference>
<dbReference type="Pfam" id="PF04397">
    <property type="entry name" value="LytTR"/>
    <property type="match status" value="1"/>
</dbReference>
<dbReference type="InterPro" id="IPR007492">
    <property type="entry name" value="LytTR_DNA-bd_dom"/>
</dbReference>
<dbReference type="InterPro" id="IPR000014">
    <property type="entry name" value="PAS"/>
</dbReference>
<dbReference type="AlphaFoldDB" id="A0A140DTS9"/>
<evidence type="ECO:0000259" key="1">
    <source>
        <dbReference type="SMART" id="SM00850"/>
    </source>
</evidence>
<sequence length="239" mass="27789">MDKKIQKFFTKHHITETDIKYIIRRDGKTCICLDDGRIVETYTPLKTIITEMTPDHFINVNKGIALASDKIASIHDDQYMMQDGNHFKGRARMPMLYRFEQERRFNSTEMVNGSSDLINAFSVLDRMPIPFCVIELLYDNTGNSIDFRFRYANEAMTDLQSLSREQLLNESFYNIFRNGDRKWLVAYADVALNGGSRIFRDYSPEINKELMIYCYQPSEGYCACAFLEEPEDPAPSNQS</sequence>
<dbReference type="GO" id="GO:0003677">
    <property type="term" value="F:DNA binding"/>
    <property type="evidence" value="ECO:0007669"/>
    <property type="project" value="InterPro"/>
</dbReference>
<evidence type="ECO:0000313" key="2">
    <source>
        <dbReference type="EMBL" id="AMK54056.1"/>
    </source>
</evidence>
<protein>
    <recommendedName>
        <fullName evidence="1">HTH LytTR-type domain-containing protein</fullName>
    </recommendedName>
</protein>
<dbReference type="SUPFAM" id="SSF55785">
    <property type="entry name" value="PYP-like sensor domain (PAS domain)"/>
    <property type="match status" value="1"/>
</dbReference>
<organism evidence="2 3">
    <name type="scientific">Faecalibaculum rodentium</name>
    <dbReference type="NCBI Taxonomy" id="1702221"/>
    <lineage>
        <taxon>Bacteria</taxon>
        <taxon>Bacillati</taxon>
        <taxon>Bacillota</taxon>
        <taxon>Erysipelotrichia</taxon>
        <taxon>Erysipelotrichales</taxon>
        <taxon>Erysipelotrichaceae</taxon>
        <taxon>Faecalibaculum</taxon>
    </lineage>
</organism>
<dbReference type="Gene3D" id="3.30.450.20">
    <property type="entry name" value="PAS domain"/>
    <property type="match status" value="1"/>
</dbReference>
<dbReference type="RefSeq" id="WP_158507709.1">
    <property type="nucleotide sequence ID" value="NZ_CAJTBG010000075.1"/>
</dbReference>
<gene>
    <name evidence="2" type="ORF">AALO17_09220</name>
</gene>
<reference evidence="2 3" key="1">
    <citation type="journal article" date="2016" name="Gut Pathog.">
        <title>Whole genome sequencing of "Faecalibaculum rodentium" ALO17, isolated from C57BL/6J laboratory mouse feces.</title>
        <authorList>
            <person name="Lim S."/>
            <person name="Chang D.H."/>
            <person name="Ahn S."/>
            <person name="Kim B.C."/>
        </authorList>
    </citation>
    <scope>NUCLEOTIDE SEQUENCE [LARGE SCALE GENOMIC DNA]</scope>
    <source>
        <strain evidence="2 3">Alo17</strain>
    </source>
</reference>
<proteinExistence type="predicted"/>
<keyword evidence="3" id="KW-1185">Reference proteome</keyword>